<dbReference type="InterPro" id="IPR003018">
    <property type="entry name" value="GAF"/>
</dbReference>
<feature type="domain" description="Protein kinase" evidence="6">
    <location>
        <begin position="7"/>
        <end position="270"/>
    </location>
</feature>
<dbReference type="Gene3D" id="3.30.565.10">
    <property type="entry name" value="Histidine kinase-like ATPase, C-terminal domain"/>
    <property type="match status" value="1"/>
</dbReference>
<dbReference type="SUPFAM" id="SSF52540">
    <property type="entry name" value="P-loop containing nucleoside triphosphate hydrolases"/>
    <property type="match status" value="1"/>
</dbReference>
<dbReference type="Pfam" id="PF02518">
    <property type="entry name" value="HATPase_c"/>
    <property type="match status" value="1"/>
</dbReference>
<proteinExistence type="predicted"/>
<evidence type="ECO:0000259" key="7">
    <source>
        <dbReference type="PROSITE" id="PS50109"/>
    </source>
</evidence>
<dbReference type="Gene3D" id="3.40.50.300">
    <property type="entry name" value="P-loop containing nucleotide triphosphate hydrolases"/>
    <property type="match status" value="1"/>
</dbReference>
<dbReference type="SUPFAM" id="SSF48452">
    <property type="entry name" value="TPR-like"/>
    <property type="match status" value="1"/>
</dbReference>
<dbReference type="InterPro" id="IPR011990">
    <property type="entry name" value="TPR-like_helical_dom_sf"/>
</dbReference>
<feature type="domain" description="Histidine kinase" evidence="7">
    <location>
        <begin position="1439"/>
        <end position="1574"/>
    </location>
</feature>
<name>A0ABR8JAY9_9NOST</name>
<keyword evidence="5" id="KW-0597">Phosphoprotein</keyword>
<keyword evidence="3" id="KW-0808">Transferase</keyword>
<organism evidence="9 10">
    <name type="scientific">Anabaena catenula FACHB-362</name>
    <dbReference type="NCBI Taxonomy" id="2692877"/>
    <lineage>
        <taxon>Bacteria</taxon>
        <taxon>Bacillati</taxon>
        <taxon>Cyanobacteriota</taxon>
        <taxon>Cyanophyceae</taxon>
        <taxon>Nostocales</taxon>
        <taxon>Nostocaceae</taxon>
        <taxon>Anabaena</taxon>
    </lineage>
</organism>
<dbReference type="Gene3D" id="3.40.50.2300">
    <property type="match status" value="1"/>
</dbReference>
<dbReference type="InterPro" id="IPR036890">
    <property type="entry name" value="HATPase_C_sf"/>
</dbReference>
<dbReference type="InterPro" id="IPR011009">
    <property type="entry name" value="Kinase-like_dom_sf"/>
</dbReference>
<dbReference type="RefSeq" id="WP_190908826.1">
    <property type="nucleotide sequence ID" value="NZ_JACJTQ010000056.1"/>
</dbReference>
<dbReference type="PROSITE" id="PS50011">
    <property type="entry name" value="PROTEIN_KINASE_DOM"/>
    <property type="match status" value="1"/>
</dbReference>
<evidence type="ECO:0000256" key="5">
    <source>
        <dbReference type="PROSITE-ProRule" id="PRU00169"/>
    </source>
</evidence>
<keyword evidence="3" id="KW-0418">Kinase</keyword>
<comment type="catalytic activity">
    <reaction evidence="1">
        <text>ATP + protein L-histidine = ADP + protein N-phospho-L-histidine.</text>
        <dbReference type="EC" id="2.7.13.3"/>
    </reaction>
</comment>
<dbReference type="SMART" id="SM00387">
    <property type="entry name" value="HATPase_c"/>
    <property type="match status" value="1"/>
</dbReference>
<dbReference type="Pfam" id="PF00069">
    <property type="entry name" value="Pkinase"/>
    <property type="match status" value="1"/>
</dbReference>
<dbReference type="InterPro" id="IPR001789">
    <property type="entry name" value="Sig_transdc_resp-reg_receiver"/>
</dbReference>
<accession>A0ABR8JAY9</accession>
<dbReference type="Pfam" id="PF00072">
    <property type="entry name" value="Response_reg"/>
    <property type="match status" value="1"/>
</dbReference>
<dbReference type="InterPro" id="IPR004358">
    <property type="entry name" value="Sig_transdc_His_kin-like_C"/>
</dbReference>
<dbReference type="InterPro" id="IPR003594">
    <property type="entry name" value="HATPase_dom"/>
</dbReference>
<dbReference type="SMART" id="SM00448">
    <property type="entry name" value="REC"/>
    <property type="match status" value="1"/>
</dbReference>
<gene>
    <name evidence="9" type="ORF">H6G68_23585</name>
</gene>
<dbReference type="InterPro" id="IPR005467">
    <property type="entry name" value="His_kinase_dom"/>
</dbReference>
<dbReference type="CDD" id="cd17546">
    <property type="entry name" value="REC_hyHK_CKI1_RcsC-like"/>
    <property type="match status" value="1"/>
</dbReference>
<dbReference type="InterPro" id="IPR041664">
    <property type="entry name" value="AAA_16"/>
</dbReference>
<dbReference type="PROSITE" id="PS50110">
    <property type="entry name" value="RESPONSE_REGULATORY"/>
    <property type="match status" value="1"/>
</dbReference>
<keyword evidence="4" id="KW-0902">Two-component regulatory system</keyword>
<dbReference type="InterPro" id="IPR000719">
    <property type="entry name" value="Prot_kinase_dom"/>
</dbReference>
<evidence type="ECO:0000313" key="9">
    <source>
        <dbReference type="EMBL" id="MBD2694685.1"/>
    </source>
</evidence>
<dbReference type="Gene3D" id="1.10.510.10">
    <property type="entry name" value="Transferase(Phosphotransferase) domain 1"/>
    <property type="match status" value="1"/>
</dbReference>
<reference evidence="9 10" key="1">
    <citation type="journal article" date="2020" name="ISME J.">
        <title>Comparative genomics reveals insights into cyanobacterial evolution and habitat adaptation.</title>
        <authorList>
            <person name="Chen M.Y."/>
            <person name="Teng W.K."/>
            <person name="Zhao L."/>
            <person name="Hu C.X."/>
            <person name="Zhou Y.K."/>
            <person name="Han B.P."/>
            <person name="Song L.R."/>
            <person name="Shu W.S."/>
        </authorList>
    </citation>
    <scope>NUCLEOTIDE SEQUENCE [LARGE SCALE GENOMIC DNA]</scope>
    <source>
        <strain evidence="9 10">FACHB-362</strain>
    </source>
</reference>
<evidence type="ECO:0000256" key="3">
    <source>
        <dbReference type="ARBA" id="ARBA00022777"/>
    </source>
</evidence>
<dbReference type="SUPFAM" id="SSF55874">
    <property type="entry name" value="ATPase domain of HSP90 chaperone/DNA topoisomerase II/histidine kinase"/>
    <property type="match status" value="1"/>
</dbReference>
<evidence type="ECO:0000259" key="6">
    <source>
        <dbReference type="PROSITE" id="PS50011"/>
    </source>
</evidence>
<evidence type="ECO:0000256" key="2">
    <source>
        <dbReference type="ARBA" id="ARBA00012438"/>
    </source>
</evidence>
<dbReference type="Proteomes" id="UP000660381">
    <property type="component" value="Unassembled WGS sequence"/>
</dbReference>
<evidence type="ECO:0000256" key="1">
    <source>
        <dbReference type="ARBA" id="ARBA00000085"/>
    </source>
</evidence>
<dbReference type="Pfam" id="PF13191">
    <property type="entry name" value="AAA_16"/>
    <property type="match status" value="1"/>
</dbReference>
<dbReference type="CDD" id="cd14014">
    <property type="entry name" value="STKc_PknB_like"/>
    <property type="match status" value="1"/>
</dbReference>
<dbReference type="Pfam" id="PF01590">
    <property type="entry name" value="GAF"/>
    <property type="match status" value="1"/>
</dbReference>
<feature type="modified residue" description="4-aspartylphosphate" evidence="5">
    <location>
        <position position="1647"/>
    </location>
</feature>
<sequence length="1763" mass="198824">MFEISGYNNLNKIYESDNSLVFRAVCQQDQTPVIIKILKQDYPSKEAIARSKLEYKLVSSLKLKGTVKTRSLEKYQNTLAIIFEDDNCESLKSLISQRKLTLQEFLKIGIQITQTLAEIHAENIIHHDINPANIIIHPQTQQVKIIDFGIATILTRETPTICHPNILEGTLAYISPEQTGRMNRVIDYRTDFYSLGVTFYEMLTQQLPFVATDAIELVHCHLAKQAIAPHLINPEIPPIISQIIIKLLAKTAEERYQNAIGIQADLKECLRQLQQNDKILEFPLAQQDISDKFQISQKLYGREAEITTLKAAVERVSQGTSELILISGYSGIGKTSLVQEIYQPLTQKRGYFIAGKYDQLQRNIPYSALIQALRELIRQLLTESEAEIAAWKEKILAAVQSNGKVIVNVIPEVELIIGIQPDVPELPPKEVQNRFNIVLQNFISVFAQKQHPLVIFIDDLQWADIASLKIIESLMTQWQKKYFLLIGAYRENEVTQGHSLLLTIDNIQQVGATINDLYLMPLDIASISQLICNSLKCTQEQSLPLAKLALEKTAGNPFFLIEFLRFIYNKKLLNFDINKRDWKWNIEEIKSAPIAENVVDLMTEKITALSESTQQVLKLAACIGSQFDVQTLSIINKTSIDKTKELLWETITQGLIQPIAKDYTFIQLGFFSDEIKVLYKFVHDRVQQAAYSLIPEKYKPIIHPRIGNLLLNNTSTLDQENEIFSIVYHLNYGIKLIDNQQQRDELAKLNLIAGKQAKKSTAYETAWKYLTQGLELLAANRWEKQYDLTLSLYVEAAETAYLCGQFDTMDKLISVVLQRAVTLLDKVTAYEIQIFALTAQRQLLKVIQIGLVVLKELKVNISIKPTLLDIFLGVIQVKFTLLSKQIFDLKNLTKMTSPEKIAVMKILSSIGSAIYMAVPKLLPIIVLKATNLSIKYGNTTSSPISYASYGLILCGALGDIESGYKFGNLALSLLTQLNAKETAAKTIYIVSAFIQHWQEHGKQTLEPLLEGYTLGLETGDLENATYCAAQYCYNSFFVGKELSFVNSEIIKYSHAIQKFKQERNLQMLIFLNHIVSYIMHKPGNIDDLLAEDKGISQKLLLDIQAHDRTSICSFYYQKAFVNYLFDDFSQAVTNLETSEVYMDSLVGLLGAAIYNFYNSLIKLSVYPSVSKSKKKDLLKQIKINQNKMKKWARFSPMNHLHKFYLVEAEKYRVLGKNNQASDLYDRAISLAKENEYIHEAAIAYELAAKFYLSTGKELTARAYMQEARYHYQLWGAAAKVQHLETQYPQLLTINSSKSKDAKTSISISNTGSTSNLDITTVMKASQAISGEIMLDNLLSSLMKILIENAGAQKGYLILADQEKLVIEAEGSINSEGTTLLQPIPVDNCQILSEAIVNYVARTKEIVVLNDATNEGNFTSDNYIQAAQPKSILCVPLINQGKLISIVFQLPENLPKYVITDEVKLRQVLINLLGNAVKFTDNGLVKLRVELGNQTESSQVIIFEIEDTGCGISSTDIESLFQPFVQTSSGKQAQEGTGLGLAISRQFVRLMGGDINCRSTLGKGSIFRFDISVQITQPPTEIVNKKQVVKLAANQPNFRILIVDDRPETRELLTQLLESVGFETGIATNGQEAITMWQQWQPHLIWMDMRMPLMDGYTATKKIQAMQQTKSDQKTVIIALTASAFEEQRTEILAAGCNDFVRKPFSADVIFEKIAQYLGVQYVYATESETKDVKLLLNQQDVGVENQNFDLTCYLKDKVSVFKA</sequence>
<evidence type="ECO:0000256" key="4">
    <source>
        <dbReference type="ARBA" id="ARBA00023012"/>
    </source>
</evidence>
<dbReference type="SUPFAM" id="SSF52172">
    <property type="entry name" value="CheY-like"/>
    <property type="match status" value="1"/>
</dbReference>
<keyword evidence="10" id="KW-1185">Reference proteome</keyword>
<dbReference type="InterPro" id="IPR011006">
    <property type="entry name" value="CheY-like_superfamily"/>
</dbReference>
<dbReference type="CDD" id="cd16922">
    <property type="entry name" value="HATPase_EvgS-ArcB-TorS-like"/>
    <property type="match status" value="1"/>
</dbReference>
<dbReference type="PROSITE" id="PS50109">
    <property type="entry name" value="HIS_KIN"/>
    <property type="match status" value="1"/>
</dbReference>
<dbReference type="PANTHER" id="PTHR43642">
    <property type="entry name" value="HYBRID SIGNAL TRANSDUCTION HISTIDINE KINASE G"/>
    <property type="match status" value="1"/>
</dbReference>
<evidence type="ECO:0000259" key="8">
    <source>
        <dbReference type="PROSITE" id="PS50110"/>
    </source>
</evidence>
<dbReference type="EMBL" id="JACJTQ010000056">
    <property type="protein sequence ID" value="MBD2694685.1"/>
    <property type="molecule type" value="Genomic_DNA"/>
</dbReference>
<comment type="caution">
    <text evidence="9">The sequence shown here is derived from an EMBL/GenBank/DDBJ whole genome shotgun (WGS) entry which is preliminary data.</text>
</comment>
<dbReference type="PANTHER" id="PTHR43642:SF1">
    <property type="entry name" value="HYBRID SIGNAL TRANSDUCTION HISTIDINE KINASE G"/>
    <property type="match status" value="1"/>
</dbReference>
<dbReference type="InterPro" id="IPR053159">
    <property type="entry name" value="Hybrid_Histidine_Kinase"/>
</dbReference>
<dbReference type="EC" id="2.7.13.3" evidence="2"/>
<dbReference type="SUPFAM" id="SSF55781">
    <property type="entry name" value="GAF domain-like"/>
    <property type="match status" value="1"/>
</dbReference>
<protein>
    <recommendedName>
        <fullName evidence="2">histidine kinase</fullName>
        <ecNumber evidence="2">2.7.13.3</ecNumber>
    </recommendedName>
</protein>
<dbReference type="PRINTS" id="PR00344">
    <property type="entry name" value="BCTRLSENSOR"/>
</dbReference>
<evidence type="ECO:0000313" key="10">
    <source>
        <dbReference type="Proteomes" id="UP000660381"/>
    </source>
</evidence>
<dbReference type="InterPro" id="IPR027417">
    <property type="entry name" value="P-loop_NTPase"/>
</dbReference>
<feature type="domain" description="Response regulatory" evidence="8">
    <location>
        <begin position="1598"/>
        <end position="1717"/>
    </location>
</feature>
<dbReference type="SUPFAM" id="SSF56112">
    <property type="entry name" value="Protein kinase-like (PK-like)"/>
    <property type="match status" value="1"/>
</dbReference>